<sequence length="296" mass="33767">MEYLRFQIWTCRSRGLDGVIDLFKFDKFEKLSEIPLHTRVLELRDKSNIVISRCAPHGSKIDGDVRLSVRILDEEIQYKILCKKLKPLNIVFQVELAALREAVDWAIENKKKIIIIYTDRYSIEALKNYGSRSKFVISIKNKFCKAEGLAGLPWVIVGIPGNELADRFAKLTSVETLSSVVVIAFAFQLYERGFDPRLAGICRFVTIYNLIVQKQFISPEEVTIHCPNDLSSTSTMSNGPYAPFGFESIEKQLWRNKQNDRPISDSEIKAVLSQLIKTDQWLPPEGHVSEDVTSHA</sequence>
<name>A0A4Y2LM84_ARAVE</name>
<evidence type="ECO:0008006" key="3">
    <source>
        <dbReference type="Google" id="ProtNLM"/>
    </source>
</evidence>
<dbReference type="EMBL" id="BGPR01006046">
    <property type="protein sequence ID" value="GBN15634.1"/>
    <property type="molecule type" value="Genomic_DNA"/>
</dbReference>
<dbReference type="InterPro" id="IPR036397">
    <property type="entry name" value="RNaseH_sf"/>
</dbReference>
<accession>A0A4Y2LM84</accession>
<reference evidence="1 2" key="1">
    <citation type="journal article" date="2019" name="Sci. Rep.">
        <title>Orb-weaving spider Araneus ventricosus genome elucidates the spidroin gene catalogue.</title>
        <authorList>
            <person name="Kono N."/>
            <person name="Nakamura H."/>
            <person name="Ohtoshi R."/>
            <person name="Moran D.A.P."/>
            <person name="Shinohara A."/>
            <person name="Yoshida Y."/>
            <person name="Fujiwara M."/>
            <person name="Mori M."/>
            <person name="Tomita M."/>
            <person name="Arakawa K."/>
        </authorList>
    </citation>
    <scope>NUCLEOTIDE SEQUENCE [LARGE SCALE GENOMIC DNA]</scope>
</reference>
<dbReference type="SUPFAM" id="SSF53098">
    <property type="entry name" value="Ribonuclease H-like"/>
    <property type="match status" value="1"/>
</dbReference>
<dbReference type="OrthoDB" id="411823at2759"/>
<protein>
    <recommendedName>
        <fullName evidence="3">RNase H type-1 domain-containing protein</fullName>
    </recommendedName>
</protein>
<dbReference type="GO" id="GO:0003676">
    <property type="term" value="F:nucleic acid binding"/>
    <property type="evidence" value="ECO:0007669"/>
    <property type="project" value="InterPro"/>
</dbReference>
<evidence type="ECO:0000313" key="2">
    <source>
        <dbReference type="Proteomes" id="UP000499080"/>
    </source>
</evidence>
<comment type="caution">
    <text evidence="1">The sequence shown here is derived from an EMBL/GenBank/DDBJ whole genome shotgun (WGS) entry which is preliminary data.</text>
</comment>
<gene>
    <name evidence="1" type="ORF">AVEN_85543_1</name>
</gene>
<organism evidence="1 2">
    <name type="scientific">Araneus ventricosus</name>
    <name type="common">Orbweaver spider</name>
    <name type="synonym">Epeira ventricosa</name>
    <dbReference type="NCBI Taxonomy" id="182803"/>
    <lineage>
        <taxon>Eukaryota</taxon>
        <taxon>Metazoa</taxon>
        <taxon>Ecdysozoa</taxon>
        <taxon>Arthropoda</taxon>
        <taxon>Chelicerata</taxon>
        <taxon>Arachnida</taxon>
        <taxon>Araneae</taxon>
        <taxon>Araneomorphae</taxon>
        <taxon>Entelegynae</taxon>
        <taxon>Araneoidea</taxon>
        <taxon>Araneidae</taxon>
        <taxon>Araneus</taxon>
    </lineage>
</organism>
<dbReference type="AlphaFoldDB" id="A0A4Y2LM84"/>
<dbReference type="InterPro" id="IPR012337">
    <property type="entry name" value="RNaseH-like_sf"/>
</dbReference>
<proteinExistence type="predicted"/>
<dbReference type="Gene3D" id="3.30.420.10">
    <property type="entry name" value="Ribonuclease H-like superfamily/Ribonuclease H"/>
    <property type="match status" value="1"/>
</dbReference>
<keyword evidence="2" id="KW-1185">Reference proteome</keyword>
<dbReference type="Proteomes" id="UP000499080">
    <property type="component" value="Unassembled WGS sequence"/>
</dbReference>
<evidence type="ECO:0000313" key="1">
    <source>
        <dbReference type="EMBL" id="GBN15634.1"/>
    </source>
</evidence>